<dbReference type="GO" id="GO:0019843">
    <property type="term" value="F:rRNA binding"/>
    <property type="evidence" value="ECO:0007669"/>
    <property type="project" value="UniProtKB-UniRule"/>
</dbReference>
<dbReference type="InterPro" id="IPR028909">
    <property type="entry name" value="bL21-like"/>
</dbReference>
<evidence type="ECO:0000256" key="7">
    <source>
        <dbReference type="RuleBase" id="RU000562"/>
    </source>
</evidence>
<dbReference type="InterPro" id="IPR001787">
    <property type="entry name" value="Ribosomal_bL21"/>
</dbReference>
<comment type="function">
    <text evidence="6 7">This protein binds to 23S rRNA in the presence of protein L20.</text>
</comment>
<dbReference type="NCBIfam" id="TIGR00061">
    <property type="entry name" value="L21"/>
    <property type="match status" value="1"/>
</dbReference>
<organism evidence="8 9">
    <name type="scientific">Candidatus Woykebacteria bacterium RBG_16_44_10</name>
    <dbReference type="NCBI Taxonomy" id="1802597"/>
    <lineage>
        <taxon>Bacteria</taxon>
        <taxon>Candidatus Woykeibacteriota</taxon>
    </lineage>
</organism>
<dbReference type="PROSITE" id="PS01169">
    <property type="entry name" value="RIBOSOMAL_L21"/>
    <property type="match status" value="1"/>
</dbReference>
<dbReference type="GO" id="GO:0005737">
    <property type="term" value="C:cytoplasm"/>
    <property type="evidence" value="ECO:0007669"/>
    <property type="project" value="UniProtKB-ARBA"/>
</dbReference>
<comment type="subunit">
    <text evidence="6">Part of the 50S ribosomal subunit. Contacts protein L20.</text>
</comment>
<evidence type="ECO:0000256" key="2">
    <source>
        <dbReference type="ARBA" id="ARBA00022730"/>
    </source>
</evidence>
<evidence type="ECO:0000256" key="5">
    <source>
        <dbReference type="ARBA" id="ARBA00023274"/>
    </source>
</evidence>
<dbReference type="GO" id="GO:1990904">
    <property type="term" value="C:ribonucleoprotein complex"/>
    <property type="evidence" value="ECO:0007669"/>
    <property type="project" value="UniProtKB-KW"/>
</dbReference>
<protein>
    <recommendedName>
        <fullName evidence="6">Large ribosomal subunit protein bL21</fullName>
    </recommendedName>
</protein>
<dbReference type="PANTHER" id="PTHR21349:SF0">
    <property type="entry name" value="LARGE RIBOSOMAL SUBUNIT PROTEIN BL21M"/>
    <property type="match status" value="1"/>
</dbReference>
<reference evidence="8 9" key="1">
    <citation type="journal article" date="2016" name="Nat. Commun.">
        <title>Thousands of microbial genomes shed light on interconnected biogeochemical processes in an aquifer system.</title>
        <authorList>
            <person name="Anantharaman K."/>
            <person name="Brown C.T."/>
            <person name="Hug L.A."/>
            <person name="Sharon I."/>
            <person name="Castelle C.J."/>
            <person name="Probst A.J."/>
            <person name="Thomas B.C."/>
            <person name="Singh A."/>
            <person name="Wilkins M.J."/>
            <person name="Karaoz U."/>
            <person name="Brodie E.L."/>
            <person name="Williams K.H."/>
            <person name="Hubbard S.S."/>
            <person name="Banfield J.F."/>
        </authorList>
    </citation>
    <scope>NUCLEOTIDE SEQUENCE [LARGE SCALE GENOMIC DNA]</scope>
</reference>
<accession>A0A1G1WET9</accession>
<dbReference type="HAMAP" id="MF_01363">
    <property type="entry name" value="Ribosomal_bL21"/>
    <property type="match status" value="1"/>
</dbReference>
<dbReference type="EMBL" id="MHCT01000013">
    <property type="protein sequence ID" value="OGY26203.1"/>
    <property type="molecule type" value="Genomic_DNA"/>
</dbReference>
<dbReference type="GO" id="GO:0003735">
    <property type="term" value="F:structural constituent of ribosome"/>
    <property type="evidence" value="ECO:0007669"/>
    <property type="project" value="InterPro"/>
</dbReference>
<evidence type="ECO:0000313" key="9">
    <source>
        <dbReference type="Proteomes" id="UP000177588"/>
    </source>
</evidence>
<evidence type="ECO:0000256" key="3">
    <source>
        <dbReference type="ARBA" id="ARBA00022884"/>
    </source>
</evidence>
<evidence type="ECO:0000313" key="8">
    <source>
        <dbReference type="EMBL" id="OGY26203.1"/>
    </source>
</evidence>
<dbReference type="GO" id="GO:0006412">
    <property type="term" value="P:translation"/>
    <property type="evidence" value="ECO:0007669"/>
    <property type="project" value="UniProtKB-UniRule"/>
</dbReference>
<keyword evidence="3 6" id="KW-0694">RNA-binding</keyword>
<comment type="caution">
    <text evidence="8">The sequence shown here is derived from an EMBL/GenBank/DDBJ whole genome shotgun (WGS) entry which is preliminary data.</text>
</comment>
<name>A0A1G1WET9_9BACT</name>
<dbReference type="InterPro" id="IPR036164">
    <property type="entry name" value="bL21-like_sf"/>
</dbReference>
<dbReference type="Proteomes" id="UP000177588">
    <property type="component" value="Unassembled WGS sequence"/>
</dbReference>
<keyword evidence="2 6" id="KW-0699">rRNA-binding</keyword>
<comment type="similarity">
    <text evidence="1 6 7">Belongs to the bacterial ribosomal protein bL21 family.</text>
</comment>
<dbReference type="SUPFAM" id="SSF141091">
    <property type="entry name" value="L21p-like"/>
    <property type="match status" value="1"/>
</dbReference>
<keyword evidence="4 6" id="KW-0689">Ribosomal protein</keyword>
<dbReference type="Pfam" id="PF00829">
    <property type="entry name" value="Ribosomal_L21p"/>
    <property type="match status" value="1"/>
</dbReference>
<dbReference type="InterPro" id="IPR018258">
    <property type="entry name" value="Ribosomal_bL21_CS"/>
</dbReference>
<dbReference type="STRING" id="1802597.A2Z24_01385"/>
<evidence type="ECO:0000256" key="1">
    <source>
        <dbReference type="ARBA" id="ARBA00008563"/>
    </source>
</evidence>
<keyword evidence="5 6" id="KW-0687">Ribonucleoprotein</keyword>
<dbReference type="AlphaFoldDB" id="A0A1G1WET9"/>
<gene>
    <name evidence="6" type="primary">rplU</name>
    <name evidence="8" type="ORF">A2Z24_01385</name>
</gene>
<dbReference type="PANTHER" id="PTHR21349">
    <property type="entry name" value="50S RIBOSOMAL PROTEIN L21"/>
    <property type="match status" value="1"/>
</dbReference>
<sequence>MSYAIIRTGGKQYKVTEGQVLSVERLAVEKDRPVDFREVLLLVEDGKVKIGQPVLDEKITAKVVDQIKGEKIDVFKYKAKTGYHRKVGHRQQLTKVLIEKIGV</sequence>
<evidence type="ECO:0000256" key="4">
    <source>
        <dbReference type="ARBA" id="ARBA00022980"/>
    </source>
</evidence>
<evidence type="ECO:0000256" key="6">
    <source>
        <dbReference type="HAMAP-Rule" id="MF_01363"/>
    </source>
</evidence>
<dbReference type="GO" id="GO:0005840">
    <property type="term" value="C:ribosome"/>
    <property type="evidence" value="ECO:0007669"/>
    <property type="project" value="UniProtKB-KW"/>
</dbReference>
<proteinExistence type="inferred from homology"/>